<dbReference type="AlphaFoldDB" id="A0A6B2R114"/>
<dbReference type="EMBL" id="JAAGRN010000014">
    <property type="protein sequence ID" value="NDY84456.1"/>
    <property type="molecule type" value="Genomic_DNA"/>
</dbReference>
<organism evidence="1">
    <name type="scientific">Sheuella amnicola</name>
    <dbReference type="NCBI Taxonomy" id="2707330"/>
    <lineage>
        <taxon>Bacteria</taxon>
        <taxon>Pseudomonadati</taxon>
        <taxon>Pseudomonadota</taxon>
        <taxon>Betaproteobacteria</taxon>
        <taxon>Burkholderiales</taxon>
        <taxon>Alcaligenaceae</taxon>
        <taxon>Sheuella</taxon>
    </lineage>
</organism>
<dbReference type="RefSeq" id="WP_163656279.1">
    <property type="nucleotide sequence ID" value="NZ_JAAGRN010000014.1"/>
</dbReference>
<reference evidence="1" key="1">
    <citation type="submission" date="2020-02" db="EMBL/GenBank/DDBJ databases">
        <authorList>
            <person name="Chen W.-M."/>
        </authorList>
    </citation>
    <scope>NUCLEOTIDE SEQUENCE</scope>
    <source>
        <strain evidence="1">NBD-18</strain>
    </source>
</reference>
<gene>
    <name evidence="1" type="ORF">G3I67_14590</name>
</gene>
<protein>
    <submittedName>
        <fullName evidence="1">DUF2946 family protein</fullName>
    </submittedName>
</protein>
<dbReference type="InterPro" id="IPR021332">
    <property type="entry name" value="DUF2944"/>
</dbReference>
<name>A0A6B2R114_9BURK</name>
<sequence>MDQSVLDALQRWPNVPAVTGWLSLSARGAWRLHPLGDAQQGGMGEGITNTQILGFMNRNYACEPDGRWFFQNGPQRVYVRLDAAPFILHLRPDQGEVVTHNDVIVKQVNAWFADEQGQLYATTDLGPARMDDRDLLALSDILSTPTGSTLLDALENPNSSVQITLLDRSARFQALANAAPLTFIRQDNACALLGFNTLKSAS</sequence>
<dbReference type="Pfam" id="PF11161">
    <property type="entry name" value="DUF2944"/>
    <property type="match status" value="1"/>
</dbReference>
<accession>A0A6B2R114</accession>
<evidence type="ECO:0000313" key="1">
    <source>
        <dbReference type="EMBL" id="NDY84456.1"/>
    </source>
</evidence>
<comment type="caution">
    <text evidence="1">The sequence shown here is derived from an EMBL/GenBank/DDBJ whole genome shotgun (WGS) entry which is preliminary data.</text>
</comment>
<proteinExistence type="predicted"/>